<evidence type="ECO:0000259" key="2">
    <source>
        <dbReference type="Pfam" id="PF13681"/>
    </source>
</evidence>
<keyword evidence="1" id="KW-1133">Transmembrane helix</keyword>
<sequence>MYSRVKQQGFTLYIVLVLMAIIATLVLAGGQTLNTEMRISSNDADKKYAFGLAEEALKAGELYALETIHPTEVLANPLITSSLEELIPRADVFFDEMVGSGKLFTEDCDNGLCAPAMEQSGGSGAYADTPAWKRDIFVDGKSIEYILSDANVSQSPRYIIEFLGPSADVSNTLYRVTARAWGRNATTEVTVQSVISINNQLEID</sequence>
<keyword evidence="1" id="KW-0472">Membrane</keyword>
<accession>A0ABY4E9D1</accession>
<evidence type="ECO:0000313" key="4">
    <source>
        <dbReference type="EMBL" id="UOO91926.1"/>
    </source>
</evidence>
<dbReference type="EMBL" id="CP091512">
    <property type="protein sequence ID" value="UOO91926.1"/>
    <property type="molecule type" value="Genomic_DNA"/>
</dbReference>
<gene>
    <name evidence="4" type="ORF">LVJ81_09815</name>
</gene>
<dbReference type="Pfam" id="PF14341">
    <property type="entry name" value="PilX_N"/>
    <property type="match status" value="1"/>
</dbReference>
<name>A0ABY4E9D1_VITST</name>
<protein>
    <submittedName>
        <fullName evidence="4">Uncharacterized protein</fullName>
    </submittedName>
</protein>
<evidence type="ECO:0000256" key="1">
    <source>
        <dbReference type="SAM" id="Phobius"/>
    </source>
</evidence>
<dbReference type="InterPro" id="IPR025746">
    <property type="entry name" value="PilX_N_dom"/>
</dbReference>
<feature type="domain" description="Type 4 fimbrial biogenesis protein PilX N-terminal" evidence="3">
    <location>
        <begin position="8"/>
        <end position="54"/>
    </location>
</feature>
<dbReference type="Pfam" id="PF13681">
    <property type="entry name" value="PilX"/>
    <property type="match status" value="1"/>
</dbReference>
<dbReference type="RefSeq" id="WP_019957331.1">
    <property type="nucleotide sequence ID" value="NZ_CP091512.1"/>
</dbReference>
<keyword evidence="5" id="KW-1185">Reference proteome</keyword>
<feature type="domain" description="PilX/PilW C-terminal" evidence="2">
    <location>
        <begin position="112"/>
        <end position="195"/>
    </location>
</feature>
<evidence type="ECO:0000313" key="5">
    <source>
        <dbReference type="Proteomes" id="UP000832034"/>
    </source>
</evidence>
<keyword evidence="1" id="KW-0812">Transmembrane</keyword>
<feature type="transmembrane region" description="Helical" evidence="1">
    <location>
        <begin position="12"/>
        <end position="30"/>
    </location>
</feature>
<organism evidence="4 5">
    <name type="scientific">Vitreoscilla stercoraria</name>
    <dbReference type="NCBI Taxonomy" id="61"/>
    <lineage>
        <taxon>Bacteria</taxon>
        <taxon>Pseudomonadati</taxon>
        <taxon>Pseudomonadota</taxon>
        <taxon>Betaproteobacteria</taxon>
        <taxon>Neisseriales</taxon>
        <taxon>Neisseriaceae</taxon>
        <taxon>Vitreoscilla</taxon>
    </lineage>
</organism>
<reference evidence="4" key="1">
    <citation type="submission" date="2021-12" db="EMBL/GenBank/DDBJ databases">
        <authorList>
            <person name="Veyrier F.J."/>
        </authorList>
    </citation>
    <scope>NUCLEOTIDE SEQUENCE</scope>
    <source>
        <strain evidence="4">SAG 1488-6</strain>
    </source>
</reference>
<dbReference type="Proteomes" id="UP000832034">
    <property type="component" value="Chromosome"/>
</dbReference>
<proteinExistence type="predicted"/>
<evidence type="ECO:0000259" key="3">
    <source>
        <dbReference type="Pfam" id="PF14341"/>
    </source>
</evidence>
<reference evidence="4" key="2">
    <citation type="journal article" date="2022" name="Res Sq">
        <title>Evolution of multicellular longitudinally dividing oral cavity symbionts (Neisseriaceae).</title>
        <authorList>
            <person name="Nyongesa S."/>
            <person name="Weber P."/>
            <person name="Bernet E."/>
            <person name="Pullido F."/>
            <person name="Nieckarz M."/>
            <person name="Delaby M."/>
            <person name="Nieves C."/>
            <person name="Viehboeck T."/>
            <person name="Krause N."/>
            <person name="Rivera-Millot A."/>
            <person name="Nakamura A."/>
            <person name="Vischer N."/>
            <person name="VanNieuwenhze M."/>
            <person name="Brun Y."/>
            <person name="Cava F."/>
            <person name="Bulgheresi S."/>
            <person name="Veyrier F."/>
        </authorList>
    </citation>
    <scope>NUCLEOTIDE SEQUENCE</scope>
    <source>
        <strain evidence="4">SAG 1488-6</strain>
    </source>
</reference>
<dbReference type="InterPro" id="IPR025205">
    <property type="entry name" value="PilX/PilW_C"/>
</dbReference>